<comment type="similarity">
    <text evidence="2">Belongs to the bacterial solute-binding protein 5 family.</text>
</comment>
<accession>A0AAP3AK26</accession>
<evidence type="ECO:0000259" key="5">
    <source>
        <dbReference type="Pfam" id="PF00496"/>
    </source>
</evidence>
<feature type="domain" description="Solute-binding protein family 5" evidence="5">
    <location>
        <begin position="86"/>
        <end position="474"/>
    </location>
</feature>
<dbReference type="GO" id="GO:1904680">
    <property type="term" value="F:peptide transmembrane transporter activity"/>
    <property type="evidence" value="ECO:0007669"/>
    <property type="project" value="TreeGrafter"/>
</dbReference>
<name>A0AAP3AK26_MICLU</name>
<sequence length="554" mass="58797">MQPTRRAFLGGGLGLLGLGAVGCTTSPAAPSTAAPTSSGPGRLLVVGAPARALTRDPARALDVESFRLIRQVFETLLGVDPDTGAPTPRLAERHEESDGGRLHTFHLVSGVVFDDGEPCDAAAVVANIERWAAAPAPVDGTVTPPSSFVSAFGGYAGDADSAFAGVEAHGELEVRLRLHSPRRHLAAALASPAFGISSPASWDRTVDVDGSEVTTPAGTGPYRWADAAETAELTRAHPGASGATFLVPSDRHRGSDPAASPVAVQAWGRASVRLRELRRGTADVIDVVAPGQLRPLVEAGTQVLPRDPLGVLYVGMNLDHPLVRAQYLRQAIAYAVDRPRIAGSDVFLEGTRLAHDLVPPSLGVGDEEARRYDVNPGRAREFLGLAGYDGEPLEFLYPVGTARPALPEPERVYAMVAHDLGAVGMHIVPVPVPEDQDYLHAVVSRPTRALHLMGRTGDYRDPHAFLEPFARSGRAETGYRNPRVVEDVDAAAAETDDDARRGLFRRVVRAMALDLPALPLVYPISALATGPRVASYPTSPQLDEQFSRVRLTEG</sequence>
<dbReference type="PROSITE" id="PS51318">
    <property type="entry name" value="TAT"/>
    <property type="match status" value="1"/>
</dbReference>
<dbReference type="Gene3D" id="3.10.105.10">
    <property type="entry name" value="Dipeptide-binding Protein, Domain 3"/>
    <property type="match status" value="1"/>
</dbReference>
<dbReference type="PIRSF" id="PIRSF002741">
    <property type="entry name" value="MppA"/>
    <property type="match status" value="1"/>
</dbReference>
<keyword evidence="4" id="KW-0732">Signal</keyword>
<comment type="subcellular location">
    <subcellularLocation>
        <location evidence="1">Cell envelope</location>
    </subcellularLocation>
</comment>
<dbReference type="GO" id="GO:0042597">
    <property type="term" value="C:periplasmic space"/>
    <property type="evidence" value="ECO:0007669"/>
    <property type="project" value="UniProtKB-ARBA"/>
</dbReference>
<dbReference type="InterPro" id="IPR000914">
    <property type="entry name" value="SBP_5_dom"/>
</dbReference>
<dbReference type="AlphaFoldDB" id="A0AAP3AK26"/>
<dbReference type="GO" id="GO:0015833">
    <property type="term" value="P:peptide transport"/>
    <property type="evidence" value="ECO:0007669"/>
    <property type="project" value="TreeGrafter"/>
</dbReference>
<dbReference type="Proteomes" id="UP001205867">
    <property type="component" value="Unassembled WGS sequence"/>
</dbReference>
<evidence type="ECO:0000256" key="2">
    <source>
        <dbReference type="ARBA" id="ARBA00005695"/>
    </source>
</evidence>
<keyword evidence="3" id="KW-0813">Transport</keyword>
<comment type="caution">
    <text evidence="6">The sequence shown here is derived from an EMBL/GenBank/DDBJ whole genome shotgun (WGS) entry which is preliminary data.</text>
</comment>
<dbReference type="InterPro" id="IPR006311">
    <property type="entry name" value="TAT_signal"/>
</dbReference>
<evidence type="ECO:0000256" key="1">
    <source>
        <dbReference type="ARBA" id="ARBA00004196"/>
    </source>
</evidence>
<proteinExistence type="inferred from homology"/>
<evidence type="ECO:0000256" key="4">
    <source>
        <dbReference type="ARBA" id="ARBA00022729"/>
    </source>
</evidence>
<gene>
    <name evidence="6" type="ORF">M3A82_005825</name>
</gene>
<dbReference type="Gene3D" id="3.40.190.10">
    <property type="entry name" value="Periplasmic binding protein-like II"/>
    <property type="match status" value="1"/>
</dbReference>
<dbReference type="InterPro" id="IPR030678">
    <property type="entry name" value="Peptide/Ni-bd"/>
</dbReference>
<dbReference type="GO" id="GO:0030313">
    <property type="term" value="C:cell envelope"/>
    <property type="evidence" value="ECO:0007669"/>
    <property type="project" value="UniProtKB-SubCell"/>
</dbReference>
<dbReference type="PANTHER" id="PTHR30290:SF10">
    <property type="entry name" value="PERIPLASMIC OLIGOPEPTIDE-BINDING PROTEIN-RELATED"/>
    <property type="match status" value="1"/>
</dbReference>
<dbReference type="SUPFAM" id="SSF53850">
    <property type="entry name" value="Periplasmic binding protein-like II"/>
    <property type="match status" value="1"/>
</dbReference>
<evidence type="ECO:0000256" key="3">
    <source>
        <dbReference type="ARBA" id="ARBA00022448"/>
    </source>
</evidence>
<organism evidence="6 7">
    <name type="scientific">Micrococcus luteus</name>
    <name type="common">Micrococcus lysodeikticus</name>
    <dbReference type="NCBI Taxonomy" id="1270"/>
    <lineage>
        <taxon>Bacteria</taxon>
        <taxon>Bacillati</taxon>
        <taxon>Actinomycetota</taxon>
        <taxon>Actinomycetes</taxon>
        <taxon>Micrococcales</taxon>
        <taxon>Micrococcaceae</taxon>
        <taxon>Micrococcus</taxon>
    </lineage>
</organism>
<dbReference type="Pfam" id="PF00496">
    <property type="entry name" value="SBP_bac_5"/>
    <property type="match status" value="1"/>
</dbReference>
<protein>
    <submittedName>
        <fullName evidence="6">ABC transporter substrate-binding protein</fullName>
    </submittedName>
</protein>
<dbReference type="EMBL" id="JALXKZ020000009">
    <property type="protein sequence ID" value="MCV7628862.1"/>
    <property type="molecule type" value="Genomic_DNA"/>
</dbReference>
<evidence type="ECO:0000313" key="7">
    <source>
        <dbReference type="Proteomes" id="UP001205867"/>
    </source>
</evidence>
<dbReference type="PANTHER" id="PTHR30290">
    <property type="entry name" value="PERIPLASMIC BINDING COMPONENT OF ABC TRANSPORTER"/>
    <property type="match status" value="1"/>
</dbReference>
<dbReference type="InterPro" id="IPR039424">
    <property type="entry name" value="SBP_5"/>
</dbReference>
<dbReference type="GO" id="GO:0043190">
    <property type="term" value="C:ATP-binding cassette (ABC) transporter complex"/>
    <property type="evidence" value="ECO:0007669"/>
    <property type="project" value="InterPro"/>
</dbReference>
<dbReference type="Gene3D" id="3.90.76.10">
    <property type="entry name" value="Dipeptide-binding Protein, Domain 1"/>
    <property type="match status" value="1"/>
</dbReference>
<dbReference type="PROSITE" id="PS51257">
    <property type="entry name" value="PROKAR_LIPOPROTEIN"/>
    <property type="match status" value="1"/>
</dbReference>
<evidence type="ECO:0000313" key="6">
    <source>
        <dbReference type="EMBL" id="MCV7628862.1"/>
    </source>
</evidence>
<reference evidence="6" key="1">
    <citation type="submission" date="2023-06" db="EMBL/GenBank/DDBJ databases">
        <title>lsaBGC provides a comprehensive framework for evolutionary analysis of biosynthetic gene clusters within focal taxa.</title>
        <authorList>
            <person name="Salamzade R."/>
            <person name="Sandstrom S."/>
            <person name="Kalan L.R."/>
        </authorList>
    </citation>
    <scope>NUCLEOTIDE SEQUENCE</scope>
    <source>
        <strain evidence="6">P3-SID899</strain>
    </source>
</reference>